<dbReference type="InterPro" id="IPR036412">
    <property type="entry name" value="HAD-like_sf"/>
</dbReference>
<dbReference type="InterPro" id="IPR000150">
    <property type="entry name" value="Cof"/>
</dbReference>
<evidence type="ECO:0000313" key="2">
    <source>
        <dbReference type="Proteomes" id="UP000256388"/>
    </source>
</evidence>
<dbReference type="GO" id="GO:0005829">
    <property type="term" value="C:cytosol"/>
    <property type="evidence" value="ECO:0007669"/>
    <property type="project" value="TreeGrafter"/>
</dbReference>
<sequence>MTPNLDPTTIKLLAFDIDGTLVGADHKISPFTKTILTRLRAKGILTTLATGRILPGVKAYADELEIDIPLIMSNGSVLQDRHGRVSALTCLPLEVVQAAIRIARQEGRDLVLYVKDKMYIEKMTENIRPTYGSLLNDGLYEVGSWEAFTDQLGNASKCVIPDPFDEQHLFETEPLLKEALDGRAVTLRTSPVLLEVQPKHVTKAKGLSQLAETLGITLRQVIAFGDYNNDVEMLCVAGMGVAVGDATPACLDAADLLVASPEEEGPAHFLEEFLLI</sequence>
<dbReference type="PANTHER" id="PTHR10000:SF8">
    <property type="entry name" value="HAD SUPERFAMILY HYDROLASE-LIKE, TYPE 3"/>
    <property type="match status" value="1"/>
</dbReference>
<dbReference type="SUPFAM" id="SSF56784">
    <property type="entry name" value="HAD-like"/>
    <property type="match status" value="1"/>
</dbReference>
<gene>
    <name evidence="1" type="ORF">DFR64_0544</name>
</gene>
<name>A0A3E0AGI4_9CHLR</name>
<dbReference type="SFLD" id="SFLDS00003">
    <property type="entry name" value="Haloacid_Dehalogenase"/>
    <property type="match status" value="1"/>
</dbReference>
<dbReference type="Proteomes" id="UP000256388">
    <property type="component" value="Unassembled WGS sequence"/>
</dbReference>
<dbReference type="PANTHER" id="PTHR10000">
    <property type="entry name" value="PHOSPHOSERINE PHOSPHATASE"/>
    <property type="match status" value="1"/>
</dbReference>
<dbReference type="CDD" id="cd07516">
    <property type="entry name" value="HAD_Pase"/>
    <property type="match status" value="1"/>
</dbReference>
<dbReference type="Gene3D" id="3.30.1240.10">
    <property type="match status" value="1"/>
</dbReference>
<dbReference type="NCBIfam" id="TIGR00099">
    <property type="entry name" value="Cof-subfamily"/>
    <property type="match status" value="1"/>
</dbReference>
<dbReference type="Pfam" id="PF08282">
    <property type="entry name" value="Hydrolase_3"/>
    <property type="match status" value="1"/>
</dbReference>
<dbReference type="Gene3D" id="3.40.50.1000">
    <property type="entry name" value="HAD superfamily/HAD-like"/>
    <property type="match status" value="1"/>
</dbReference>
<comment type="caution">
    <text evidence="1">The sequence shown here is derived from an EMBL/GenBank/DDBJ whole genome shotgun (WGS) entry which is preliminary data.</text>
</comment>
<evidence type="ECO:0008006" key="3">
    <source>
        <dbReference type="Google" id="ProtNLM"/>
    </source>
</evidence>
<reference evidence="1 2" key="1">
    <citation type="submission" date="2018-08" db="EMBL/GenBank/DDBJ databases">
        <title>Genomic Encyclopedia of Type Strains, Phase IV (KMG-IV): sequencing the most valuable type-strain genomes for metagenomic binning, comparative biology and taxonomic classification.</title>
        <authorList>
            <person name="Goeker M."/>
        </authorList>
    </citation>
    <scope>NUCLEOTIDE SEQUENCE [LARGE SCALE GENOMIC DNA]</scope>
    <source>
        <strain evidence="1 2">DSM 23923</strain>
    </source>
</reference>
<dbReference type="SFLD" id="SFLDG01140">
    <property type="entry name" value="C2.B:_Phosphomannomutase_and_P"/>
    <property type="match status" value="1"/>
</dbReference>
<dbReference type="InterPro" id="IPR006379">
    <property type="entry name" value="HAD-SF_hydro_IIB"/>
</dbReference>
<dbReference type="AlphaFoldDB" id="A0A3E0AGI4"/>
<dbReference type="GO" id="GO:0000287">
    <property type="term" value="F:magnesium ion binding"/>
    <property type="evidence" value="ECO:0007669"/>
    <property type="project" value="TreeGrafter"/>
</dbReference>
<protein>
    <recommendedName>
        <fullName evidence="3">Cof subfamily protein (Haloacid dehalogenase superfamily)/HAD superfamily hydrolase (TIGR01484 family)</fullName>
    </recommendedName>
</protein>
<evidence type="ECO:0000313" key="1">
    <source>
        <dbReference type="EMBL" id="REG10684.1"/>
    </source>
</evidence>
<dbReference type="EMBL" id="QUMS01000001">
    <property type="protein sequence ID" value="REG10684.1"/>
    <property type="molecule type" value="Genomic_DNA"/>
</dbReference>
<dbReference type="InterPro" id="IPR023214">
    <property type="entry name" value="HAD_sf"/>
</dbReference>
<organism evidence="1 2">
    <name type="scientific">Pelolinea submarina</name>
    <dbReference type="NCBI Taxonomy" id="913107"/>
    <lineage>
        <taxon>Bacteria</taxon>
        <taxon>Bacillati</taxon>
        <taxon>Chloroflexota</taxon>
        <taxon>Anaerolineae</taxon>
        <taxon>Anaerolineales</taxon>
        <taxon>Anaerolineaceae</taxon>
        <taxon>Pelolinea</taxon>
    </lineage>
</organism>
<dbReference type="NCBIfam" id="TIGR01484">
    <property type="entry name" value="HAD-SF-IIB"/>
    <property type="match status" value="1"/>
</dbReference>
<keyword evidence="2" id="KW-1185">Reference proteome</keyword>
<proteinExistence type="predicted"/>
<accession>A0A3E0AGI4</accession>
<dbReference type="GO" id="GO:0016791">
    <property type="term" value="F:phosphatase activity"/>
    <property type="evidence" value="ECO:0007669"/>
    <property type="project" value="TreeGrafter"/>
</dbReference>